<sequence length="52" mass="5772">MTDTGTTPRRIPGQHKSDGGIPPWCFTCSAHYRCPIRFPCGTYRLTESAAKT</sequence>
<dbReference type="AlphaFoldDB" id="A0A1G9DX69"/>
<protein>
    <submittedName>
        <fullName evidence="2">Uncharacterized protein</fullName>
    </submittedName>
</protein>
<keyword evidence="3" id="KW-1185">Reference proteome</keyword>
<name>A0A1G9DX69_9ACTN</name>
<evidence type="ECO:0000313" key="3">
    <source>
        <dbReference type="Proteomes" id="UP000198662"/>
    </source>
</evidence>
<evidence type="ECO:0000256" key="1">
    <source>
        <dbReference type="SAM" id="MobiDB-lite"/>
    </source>
</evidence>
<reference evidence="3" key="1">
    <citation type="submission" date="2016-10" db="EMBL/GenBank/DDBJ databases">
        <authorList>
            <person name="Varghese N."/>
            <person name="Submissions S."/>
        </authorList>
    </citation>
    <scope>NUCLEOTIDE SEQUENCE [LARGE SCALE GENOMIC DNA]</scope>
    <source>
        <strain evidence="3">CGMCC 4.3147</strain>
    </source>
</reference>
<evidence type="ECO:0000313" key="2">
    <source>
        <dbReference type="EMBL" id="SDK68438.1"/>
    </source>
</evidence>
<accession>A0A1G9DX69</accession>
<dbReference type="EMBL" id="FNGF01000001">
    <property type="protein sequence ID" value="SDK68438.1"/>
    <property type="molecule type" value="Genomic_DNA"/>
</dbReference>
<organism evidence="2 3">
    <name type="scientific">Glycomyces sambucus</name>
    <dbReference type="NCBI Taxonomy" id="380244"/>
    <lineage>
        <taxon>Bacteria</taxon>
        <taxon>Bacillati</taxon>
        <taxon>Actinomycetota</taxon>
        <taxon>Actinomycetes</taxon>
        <taxon>Glycomycetales</taxon>
        <taxon>Glycomycetaceae</taxon>
        <taxon>Glycomyces</taxon>
    </lineage>
</organism>
<proteinExistence type="predicted"/>
<feature type="region of interest" description="Disordered" evidence="1">
    <location>
        <begin position="1"/>
        <end position="22"/>
    </location>
</feature>
<dbReference type="Proteomes" id="UP000198662">
    <property type="component" value="Unassembled WGS sequence"/>
</dbReference>
<gene>
    <name evidence="2" type="ORF">SAMN05216298_1159</name>
</gene>